<proteinExistence type="predicted"/>
<dbReference type="Gene3D" id="3.30.870.10">
    <property type="entry name" value="Endonuclease Chain A"/>
    <property type="match status" value="1"/>
</dbReference>
<dbReference type="GO" id="GO:0003824">
    <property type="term" value="F:catalytic activity"/>
    <property type="evidence" value="ECO:0007669"/>
    <property type="project" value="InterPro"/>
</dbReference>
<evidence type="ECO:0000313" key="2">
    <source>
        <dbReference type="EMBL" id="UJG42312.1"/>
    </source>
</evidence>
<name>A0A9Y1FM50_9ARCH</name>
<accession>A0A9Y1FM50</accession>
<evidence type="ECO:0000259" key="1">
    <source>
        <dbReference type="PROSITE" id="PS50035"/>
    </source>
</evidence>
<gene>
    <name evidence="2" type="ORF">K9W46_07825</name>
</gene>
<reference evidence="2" key="1">
    <citation type="journal article" date="2022" name="Nat. Microbiol.">
        <title>Unique mobile elements and scalable gene flow at the prokaryote-eukaryote boundary revealed by circularized Asgard archaea genomes.</title>
        <authorList>
            <person name="Wu F."/>
            <person name="Speth D.R."/>
            <person name="Philosof A."/>
            <person name="Cremiere A."/>
            <person name="Narayanan A."/>
            <person name="Barco R.A."/>
            <person name="Connon S.A."/>
            <person name="Amend J.P."/>
            <person name="Antoshechkin I.A."/>
            <person name="Orphan V.J."/>
        </authorList>
    </citation>
    <scope>NUCLEOTIDE SEQUENCE</scope>
    <source>
        <strain evidence="2">PR6</strain>
    </source>
</reference>
<dbReference type="InterPro" id="IPR001736">
    <property type="entry name" value="PLipase_D/transphosphatidylase"/>
</dbReference>
<feature type="domain" description="PLD phosphodiesterase" evidence="1">
    <location>
        <begin position="94"/>
        <end position="116"/>
    </location>
</feature>
<dbReference type="AlphaFoldDB" id="A0A9Y1FM50"/>
<protein>
    <submittedName>
        <fullName evidence="2">Phospholipase D-like domain-containing protein</fullName>
    </submittedName>
</protein>
<dbReference type="CDD" id="cd00138">
    <property type="entry name" value="PLDc_SF"/>
    <property type="match status" value="1"/>
</dbReference>
<dbReference type="EMBL" id="CP084167">
    <property type="protein sequence ID" value="UJG42312.1"/>
    <property type="molecule type" value="Genomic_DNA"/>
</dbReference>
<dbReference type="Proteomes" id="UP001200513">
    <property type="component" value="Chromosome"/>
</dbReference>
<dbReference type="SUPFAM" id="SSF56024">
    <property type="entry name" value="Phospholipase D/nuclease"/>
    <property type="match status" value="1"/>
</dbReference>
<dbReference type="InterPro" id="IPR025202">
    <property type="entry name" value="PLD-like_dom"/>
</dbReference>
<dbReference type="PROSITE" id="PS50035">
    <property type="entry name" value="PLD"/>
    <property type="match status" value="1"/>
</dbReference>
<organism evidence="2">
    <name type="scientific">Candidatus Heimdallarchaeum endolithica</name>
    <dbReference type="NCBI Taxonomy" id="2876572"/>
    <lineage>
        <taxon>Archaea</taxon>
        <taxon>Promethearchaeati</taxon>
        <taxon>Candidatus Heimdallarchaeota</taxon>
        <taxon>Candidatus Heimdallarchaeia (ex Rinke et al. 2021) (nom. nud.)</taxon>
        <taxon>Candidatus Heimdallarchaeales</taxon>
        <taxon>Candidatus Heimdallarchaeaceae</taxon>
        <taxon>Candidatus Heimdallarchaeum</taxon>
    </lineage>
</organism>
<sequence>MSNSLIVNKEIYDEFLRKVAFKAKKSLWIMTGVSSDFRVQIISKKTYRISEVLIALSKDIDLKIISGKDSTQSTLIKKIESHDPSLVFHCPRSHGKVFIVDEKKAYVGSGNLTGTGMGKVETSARNWEIGVIIEDYLEIWKLIDFFQRIWEREFCLDCKYRGRCDKKFG</sequence>
<dbReference type="Pfam" id="PF13091">
    <property type="entry name" value="PLDc_2"/>
    <property type="match status" value="1"/>
</dbReference>